<dbReference type="PANTHER" id="PTHR11360">
    <property type="entry name" value="MONOCARBOXYLATE TRANSPORTER"/>
    <property type="match status" value="1"/>
</dbReference>
<feature type="transmembrane region" description="Helical" evidence="5">
    <location>
        <begin position="150"/>
        <end position="170"/>
    </location>
</feature>
<feature type="transmembrane region" description="Helical" evidence="5">
    <location>
        <begin position="20"/>
        <end position="42"/>
    </location>
</feature>
<evidence type="ECO:0000313" key="8">
    <source>
        <dbReference type="Proteomes" id="UP000319818"/>
    </source>
</evidence>
<proteinExistence type="predicted"/>
<feature type="transmembrane region" description="Helical" evidence="5">
    <location>
        <begin position="90"/>
        <end position="109"/>
    </location>
</feature>
<gene>
    <name evidence="7" type="ORF">FB388_5375</name>
</gene>
<feature type="transmembrane region" description="Helical" evidence="5">
    <location>
        <begin position="251"/>
        <end position="269"/>
    </location>
</feature>
<accession>A0A543FWC9</accession>
<feature type="transmembrane region" description="Helical" evidence="5">
    <location>
        <begin position="345"/>
        <end position="369"/>
    </location>
</feature>
<feature type="transmembrane region" description="Helical" evidence="5">
    <location>
        <begin position="321"/>
        <end position="339"/>
    </location>
</feature>
<name>A0A543FWC9_9PSEU</name>
<evidence type="ECO:0000256" key="1">
    <source>
        <dbReference type="ARBA" id="ARBA00004651"/>
    </source>
</evidence>
<dbReference type="InterPro" id="IPR036259">
    <property type="entry name" value="MFS_trans_sf"/>
</dbReference>
<organism evidence="7 8">
    <name type="scientific">Pseudonocardia cypriaca</name>
    <dbReference type="NCBI Taxonomy" id="882449"/>
    <lineage>
        <taxon>Bacteria</taxon>
        <taxon>Bacillati</taxon>
        <taxon>Actinomycetota</taxon>
        <taxon>Actinomycetes</taxon>
        <taxon>Pseudonocardiales</taxon>
        <taxon>Pseudonocardiaceae</taxon>
        <taxon>Pseudonocardia</taxon>
    </lineage>
</organism>
<dbReference type="EMBL" id="VFPH01000002">
    <property type="protein sequence ID" value="TQM38148.1"/>
    <property type="molecule type" value="Genomic_DNA"/>
</dbReference>
<comment type="caution">
    <text evidence="7">The sequence shown here is derived from an EMBL/GenBank/DDBJ whole genome shotgun (WGS) entry which is preliminary data.</text>
</comment>
<keyword evidence="2 5" id="KW-0812">Transmembrane</keyword>
<evidence type="ECO:0000256" key="2">
    <source>
        <dbReference type="ARBA" id="ARBA00022692"/>
    </source>
</evidence>
<keyword evidence="8" id="KW-1185">Reference proteome</keyword>
<feature type="transmembrane region" description="Helical" evidence="5">
    <location>
        <begin position="381"/>
        <end position="404"/>
    </location>
</feature>
<evidence type="ECO:0000256" key="4">
    <source>
        <dbReference type="ARBA" id="ARBA00023136"/>
    </source>
</evidence>
<comment type="subcellular location">
    <subcellularLocation>
        <location evidence="1">Cell membrane</location>
        <topology evidence="1">Multi-pass membrane protein</topology>
    </subcellularLocation>
</comment>
<evidence type="ECO:0000256" key="5">
    <source>
        <dbReference type="SAM" id="Phobius"/>
    </source>
</evidence>
<keyword evidence="3 5" id="KW-1133">Transmembrane helix</keyword>
<protein>
    <submittedName>
        <fullName evidence="7">Nitrate/nitrite transporter NarK</fullName>
    </submittedName>
</protein>
<dbReference type="PANTHER" id="PTHR11360:SF317">
    <property type="entry name" value="MAJOR FACILITATOR SUPERFAMILY (MFS) PROFILE DOMAIN-CONTAINING PROTEIN-RELATED"/>
    <property type="match status" value="1"/>
</dbReference>
<feature type="domain" description="Major facilitator superfamily (MFS) profile" evidence="6">
    <location>
        <begin position="1"/>
        <end position="444"/>
    </location>
</feature>
<feature type="transmembrane region" description="Helical" evidence="5">
    <location>
        <begin position="190"/>
        <end position="212"/>
    </location>
</feature>
<dbReference type="OrthoDB" id="9793415at2"/>
<dbReference type="GO" id="GO:0005886">
    <property type="term" value="C:plasma membrane"/>
    <property type="evidence" value="ECO:0007669"/>
    <property type="project" value="UniProtKB-SubCell"/>
</dbReference>
<sequence>MAVGFLQRERIIAPPGWSRWLIPPAALSIHLAIGQAYAWSVFKNPLAATMLQGNPAAGTLTALPFTLGIVMLGVSAAVFGTAVDRNGPRWAMFISMVCFCTGFLVSALGVSIGQYWLVVLGYGVIGGIGLGIGYISPVSTLIKWFPDRPGMATGLAIMGFGGGALIASPWSASMLSAFGATGDNAQASGVALAFLVHGLAYAVFMSVGWLLVRVPADGWRPAGWHPSEAKTHALITTANVSANNAIRTPQFWLLWVVLCFNVTAGIGILERASPIFQDYFPDAGTEIAAAAAGFVAILSLSNMVGRIVWSSTSDLIGRKNIYRVYLGVGALLYLLITLLGNANQAVFLIASMLILSFYGAGFATVPAYLRDLFGTYQVGAIHGRLLTAWSTAGVLGPVIVNAIADAQIAAGVQGPGRYTVAFSIMIGLLVIGFICNELIRPVDERYHEPAEEQAIGATGAKAA</sequence>
<dbReference type="InterPro" id="IPR011701">
    <property type="entry name" value="MFS"/>
</dbReference>
<evidence type="ECO:0000256" key="3">
    <source>
        <dbReference type="ARBA" id="ARBA00022989"/>
    </source>
</evidence>
<dbReference type="Gene3D" id="1.20.1250.20">
    <property type="entry name" value="MFS general substrate transporter like domains"/>
    <property type="match status" value="2"/>
</dbReference>
<dbReference type="PROSITE" id="PS50850">
    <property type="entry name" value="MFS"/>
    <property type="match status" value="1"/>
</dbReference>
<dbReference type="SUPFAM" id="SSF103473">
    <property type="entry name" value="MFS general substrate transporter"/>
    <property type="match status" value="1"/>
</dbReference>
<keyword evidence="4 5" id="KW-0472">Membrane</keyword>
<dbReference type="RefSeq" id="WP_142104864.1">
    <property type="nucleotide sequence ID" value="NZ_VFPH01000002.1"/>
</dbReference>
<feature type="transmembrane region" description="Helical" evidence="5">
    <location>
        <begin position="289"/>
        <end position="309"/>
    </location>
</feature>
<feature type="transmembrane region" description="Helical" evidence="5">
    <location>
        <begin position="115"/>
        <end position="138"/>
    </location>
</feature>
<feature type="transmembrane region" description="Helical" evidence="5">
    <location>
        <begin position="62"/>
        <end position="83"/>
    </location>
</feature>
<dbReference type="InterPro" id="IPR050327">
    <property type="entry name" value="Proton-linked_MCT"/>
</dbReference>
<dbReference type="GO" id="GO:0022857">
    <property type="term" value="F:transmembrane transporter activity"/>
    <property type="evidence" value="ECO:0007669"/>
    <property type="project" value="InterPro"/>
</dbReference>
<dbReference type="Proteomes" id="UP000319818">
    <property type="component" value="Unassembled WGS sequence"/>
</dbReference>
<evidence type="ECO:0000313" key="7">
    <source>
        <dbReference type="EMBL" id="TQM38148.1"/>
    </source>
</evidence>
<dbReference type="Pfam" id="PF07690">
    <property type="entry name" value="MFS_1"/>
    <property type="match status" value="1"/>
</dbReference>
<dbReference type="AlphaFoldDB" id="A0A543FWC9"/>
<dbReference type="InterPro" id="IPR020846">
    <property type="entry name" value="MFS_dom"/>
</dbReference>
<feature type="transmembrane region" description="Helical" evidence="5">
    <location>
        <begin position="416"/>
        <end position="435"/>
    </location>
</feature>
<evidence type="ECO:0000259" key="6">
    <source>
        <dbReference type="PROSITE" id="PS50850"/>
    </source>
</evidence>
<dbReference type="CDD" id="cd17353">
    <property type="entry name" value="MFS_OFA_like"/>
    <property type="match status" value="1"/>
</dbReference>
<reference evidence="7 8" key="1">
    <citation type="submission" date="2019-06" db="EMBL/GenBank/DDBJ databases">
        <title>Sequencing the genomes of 1000 actinobacteria strains.</title>
        <authorList>
            <person name="Klenk H.-P."/>
        </authorList>
    </citation>
    <scope>NUCLEOTIDE SEQUENCE [LARGE SCALE GENOMIC DNA]</scope>
    <source>
        <strain evidence="7 8">DSM 45511</strain>
    </source>
</reference>